<feature type="region of interest" description="Disordered" evidence="1">
    <location>
        <begin position="1"/>
        <end position="62"/>
    </location>
</feature>
<dbReference type="PANTHER" id="PTHR28152:SF1">
    <property type="entry name" value="HYDROXYACYL-THIOESTER DEHYDRATASE TYPE 2, MITOCHONDRIAL"/>
    <property type="match status" value="1"/>
</dbReference>
<dbReference type="eggNOG" id="ENOG502S5QU">
    <property type="taxonomic scope" value="Eukaryota"/>
</dbReference>
<gene>
    <name evidence="2" type="ORF">F503_04577</name>
</gene>
<protein>
    <submittedName>
        <fullName evidence="2">Hydroxyacyl-thioester dehydratase-like protein</fullName>
    </submittedName>
</protein>
<dbReference type="OrthoDB" id="3257538at2759"/>
<dbReference type="STRING" id="1262450.S3D6F5"/>
<dbReference type="Gene3D" id="3.10.129.10">
    <property type="entry name" value="Hotdog Thioesterase"/>
    <property type="match status" value="1"/>
</dbReference>
<dbReference type="InterPro" id="IPR052741">
    <property type="entry name" value="Mitochondrial_HTD2"/>
</dbReference>
<proteinExistence type="predicted"/>
<evidence type="ECO:0000313" key="2">
    <source>
        <dbReference type="EMBL" id="EPE08990.1"/>
    </source>
</evidence>
<name>S3D6F5_OPHP1</name>
<reference evidence="2 3" key="1">
    <citation type="journal article" date="2013" name="BMC Genomics">
        <title>The genome and transcriptome of the pine saprophyte Ophiostoma piceae, and a comparison with the bark beetle-associated pine pathogen Grosmannia clavigera.</title>
        <authorList>
            <person name="Haridas S."/>
            <person name="Wang Y."/>
            <person name="Lim L."/>
            <person name="Massoumi Alamouti S."/>
            <person name="Jackman S."/>
            <person name="Docking R."/>
            <person name="Robertson G."/>
            <person name="Birol I."/>
            <person name="Bohlmann J."/>
            <person name="Breuil C."/>
        </authorList>
    </citation>
    <scope>NUCLEOTIDE SEQUENCE [LARGE SCALE GENOMIC DNA]</scope>
    <source>
        <strain evidence="2 3">UAMH 11346</strain>
    </source>
</reference>
<dbReference type="Proteomes" id="UP000016923">
    <property type="component" value="Unassembled WGS sequence"/>
</dbReference>
<evidence type="ECO:0000313" key="3">
    <source>
        <dbReference type="Proteomes" id="UP000016923"/>
    </source>
</evidence>
<dbReference type="VEuPathDB" id="FungiDB:F503_04577"/>
<feature type="compositionally biased region" description="Low complexity" evidence="1">
    <location>
        <begin position="1"/>
        <end position="18"/>
    </location>
</feature>
<dbReference type="HOGENOM" id="CLU_028690_1_1_1"/>
<sequence>MLSSSSSSSLRVSAARRLQQTALSSSPPPTAVSFTPSFPRPSRPLSTSPSSQISASAPNAASYRKKNIKHHFDRNLKRDAIVLQEPGLDDAAIVQQHVEAAFKKAGEAKGPLQPIDVEALRAEMIRRPRRSTYDFLYPTHNHLLNLALFDALPVEARAGNIAAKPNRYSGLGTGNMEDMRFMLPARLQRGFGAPVLPHAHHLVYFPLQRPSSLLLPDGTDPGQSPGPPFVRRMWAGGFLRWKYPQRLQIDGRRIICIERIDPDTLRVRGALGHERVFVDVWRRYGSMEAEADSQDFDEWTFKDLEDQIEKDPALEERRTLVFMRARDDVPDGVDATLKQKKIKGIEEKVVLTKQKPEYSFKMTPTREMLFQFSALTYNTHAIHLDPEYCRKVEGYRDLLVQGPLILVLMMSALRAKAKMISEDDPDARTFGPRTIYNIEYRNLAPLYVNEELKVCVARRNQERLGRRGRYFLWDVWVENHKGSLCAKGSGVTRGKTPKLLEMKEGEEEHDELDEFGSLDEFERMFVSQGR</sequence>
<organism evidence="2 3">
    <name type="scientific">Ophiostoma piceae (strain UAMH 11346)</name>
    <name type="common">Sap stain fungus</name>
    <dbReference type="NCBI Taxonomy" id="1262450"/>
    <lineage>
        <taxon>Eukaryota</taxon>
        <taxon>Fungi</taxon>
        <taxon>Dikarya</taxon>
        <taxon>Ascomycota</taxon>
        <taxon>Pezizomycotina</taxon>
        <taxon>Sordariomycetes</taxon>
        <taxon>Sordariomycetidae</taxon>
        <taxon>Ophiostomatales</taxon>
        <taxon>Ophiostomataceae</taxon>
        <taxon>Ophiostoma</taxon>
    </lineage>
</organism>
<dbReference type="PANTHER" id="PTHR28152">
    <property type="entry name" value="HYDROXYACYL-THIOESTER DEHYDRATASE TYPE 2, MITOCHONDRIAL"/>
    <property type="match status" value="1"/>
</dbReference>
<dbReference type="GO" id="GO:0005739">
    <property type="term" value="C:mitochondrion"/>
    <property type="evidence" value="ECO:0007669"/>
    <property type="project" value="TreeGrafter"/>
</dbReference>
<dbReference type="InterPro" id="IPR029069">
    <property type="entry name" value="HotDog_dom_sf"/>
</dbReference>
<evidence type="ECO:0000256" key="1">
    <source>
        <dbReference type="SAM" id="MobiDB-lite"/>
    </source>
</evidence>
<keyword evidence="3" id="KW-1185">Reference proteome</keyword>
<feature type="compositionally biased region" description="Low complexity" evidence="1">
    <location>
        <begin position="43"/>
        <end position="62"/>
    </location>
</feature>
<dbReference type="SUPFAM" id="SSF54637">
    <property type="entry name" value="Thioesterase/thiol ester dehydrase-isomerase"/>
    <property type="match status" value="1"/>
</dbReference>
<dbReference type="EMBL" id="KE148148">
    <property type="protein sequence ID" value="EPE08990.1"/>
    <property type="molecule type" value="Genomic_DNA"/>
</dbReference>
<accession>S3D6F5</accession>
<dbReference type="AlphaFoldDB" id="S3D6F5"/>
<dbReference type="GO" id="GO:0019171">
    <property type="term" value="F:(3R)-hydroxyacyl-[acyl-carrier-protein] dehydratase activity"/>
    <property type="evidence" value="ECO:0007669"/>
    <property type="project" value="TreeGrafter"/>
</dbReference>